<keyword evidence="1" id="KW-0469">Meiosis</keyword>
<dbReference type="OrthoDB" id="65716at2759"/>
<evidence type="ECO:0000313" key="3">
    <source>
        <dbReference type="Proteomes" id="UP000481858"/>
    </source>
</evidence>
<dbReference type="Pfam" id="PF08631">
    <property type="entry name" value="SPO22"/>
    <property type="match status" value="1"/>
</dbReference>
<dbReference type="GO" id="GO:0090173">
    <property type="term" value="P:regulation of synaptonemal complex assembly"/>
    <property type="evidence" value="ECO:0007669"/>
    <property type="project" value="InterPro"/>
</dbReference>
<gene>
    <name evidence="2" type="ORF">GQX73_g5062</name>
</gene>
<dbReference type="GO" id="GO:0051321">
    <property type="term" value="P:meiotic cell cycle"/>
    <property type="evidence" value="ECO:0007669"/>
    <property type="project" value="UniProtKB-KW"/>
</dbReference>
<dbReference type="PANTHER" id="PTHR40375">
    <property type="entry name" value="SPORULATION-SPECIFIC PROTEIN 22"/>
    <property type="match status" value="1"/>
</dbReference>
<evidence type="ECO:0000256" key="1">
    <source>
        <dbReference type="ARBA" id="ARBA00023254"/>
    </source>
</evidence>
<evidence type="ECO:0000313" key="2">
    <source>
        <dbReference type="EMBL" id="KAF2968484.1"/>
    </source>
</evidence>
<reference evidence="2 3" key="1">
    <citation type="submission" date="2019-12" db="EMBL/GenBank/DDBJ databases">
        <title>Draft genome sequence of the ascomycete Xylaria multiplex DSM 110363.</title>
        <authorList>
            <person name="Buettner E."/>
            <person name="Kellner H."/>
        </authorList>
    </citation>
    <scope>NUCLEOTIDE SEQUENCE [LARGE SCALE GENOMIC DNA]</scope>
    <source>
        <strain evidence="2 3">DSM 110363</strain>
    </source>
</reference>
<accession>A0A7C8IUU2</accession>
<comment type="caution">
    <text evidence="2">The sequence shown here is derived from an EMBL/GenBank/DDBJ whole genome shotgun (WGS) entry which is preliminary data.</text>
</comment>
<dbReference type="InterPro" id="IPR039057">
    <property type="entry name" value="Spo22/ZIP4"/>
</dbReference>
<evidence type="ECO:0008006" key="4">
    <source>
        <dbReference type="Google" id="ProtNLM"/>
    </source>
</evidence>
<protein>
    <recommendedName>
        <fullName evidence="4">Protein ZIP4 homolog</fullName>
    </recommendedName>
</protein>
<dbReference type="Proteomes" id="UP000481858">
    <property type="component" value="Unassembled WGS sequence"/>
</dbReference>
<dbReference type="EMBL" id="WUBL01000050">
    <property type="protein sequence ID" value="KAF2968484.1"/>
    <property type="molecule type" value="Genomic_DNA"/>
</dbReference>
<dbReference type="PANTHER" id="PTHR40375:SF2">
    <property type="entry name" value="SPORULATION-SPECIFIC PROTEIN 22"/>
    <property type="match status" value="1"/>
</dbReference>
<dbReference type="InterPro" id="IPR013940">
    <property type="entry name" value="Spo22/ZIP4/TEX11"/>
</dbReference>
<name>A0A7C8IUU2_9PEZI</name>
<dbReference type="InParanoid" id="A0A7C8IUU2"/>
<keyword evidence="3" id="KW-1185">Reference proteome</keyword>
<organism evidence="2 3">
    <name type="scientific">Xylaria multiplex</name>
    <dbReference type="NCBI Taxonomy" id="323545"/>
    <lineage>
        <taxon>Eukaryota</taxon>
        <taxon>Fungi</taxon>
        <taxon>Dikarya</taxon>
        <taxon>Ascomycota</taxon>
        <taxon>Pezizomycotina</taxon>
        <taxon>Sordariomycetes</taxon>
        <taxon>Xylariomycetidae</taxon>
        <taxon>Xylariales</taxon>
        <taxon>Xylariaceae</taxon>
        <taxon>Xylaria</taxon>
    </lineage>
</organism>
<sequence>MEQSNASSTTKKGQLVDATIQFSSDLCTRSFEKATESDLLDLSKHRSRLNISGLGLWNWCTREKRREDDELPSTRDRFFTLVRVLSFSMLVLALRNDADSPRAITHLERLAIKTGRSCIASNELDLGLWSLQKAVEYNGLLQSLQDSSPENSLICSQFEAEYYTLRIAWKEDRMDVAENLYTNVRKLIERADTALAEKLADSLFEVGRDLTLKKNSVLAAKWLERALELINTQETSQLSRDAIELRLAISQALIQAYLDIGTSDYIDRAENHIAYIEDELGDKLIVLLFRTEVLLRSPAETFDSKAYADIIRRMMRVVDISESSFKLLMHHIRKLDEKESLAASSVLDDFLINFILTCQQDPWIDNAITLRTHMAVRDSLLESVQAFEVVLDQILPNTGKPLAVNTAAGIQTLIWKKADAEFIQEKFDEAAKWCQVGLHPALEQSGPSNVGKMARKLLLCAIQQNDLAMATNILQTMNDVTLKEPMTAYLAFKVALKQVDVDSASRCLEQISEASSSNLQYLYACCLEAQLAQAKTITIKALQLVVLKHQFHSPDYIHLPALLRVLIRLEVSILYDEQEIDTDKECLVRDICTTFKTTVSEIGKERRDSNSKKVFTVEELDWFSKNAYNLGLKNVTVWEARHVVIILECCLSIISSYPPDIPAQMSADISLRGMFCSFMAATTLLAIARSEDNIELQLQDYLNMRRHVQRFHEVLELRSDSLEETSRQDLQTKLSTLLVFEFEGATSYQAMADCILRCRSVPGQVLYQILRELVNQIWGLEHFGDEKLAKYLRCLLKATLPMEHHIPLNLIEEISTMVKELASRKENFPHIELEWIIITAFNHGVELYATKEDELSKAWISHALTIAHYFRDGGELERQLQDKYTTLKWDDT</sequence>
<proteinExistence type="predicted"/>
<dbReference type="AlphaFoldDB" id="A0A7C8IUU2"/>